<dbReference type="EMBL" id="JAIPME010000002">
    <property type="protein sequence ID" value="MBZ2386935.1"/>
    <property type="molecule type" value="Genomic_DNA"/>
</dbReference>
<name>A0ABS7SZJ9_9FIRM</name>
<accession>A0ABS7SZJ9</accession>
<keyword evidence="1" id="KW-0812">Transmembrane</keyword>
<feature type="transmembrane region" description="Helical" evidence="1">
    <location>
        <begin position="20"/>
        <end position="36"/>
    </location>
</feature>
<dbReference type="RefSeq" id="WP_223419549.1">
    <property type="nucleotide sequence ID" value="NZ_JAIPME010000002.1"/>
</dbReference>
<comment type="caution">
    <text evidence="2">The sequence shown here is derived from an EMBL/GenBank/DDBJ whole genome shotgun (WGS) entry which is preliminary data.</text>
</comment>
<sequence length="216" mass="24660">MNIKKQIKLDIISMKPYYTLKNLIILSGISLFYSFINESPVVMLSMTLTFAVIFSSNPFLLGENSGIDALYKIFSIDSKKVVIGRYILAGLIFIVASLLGFSIYTIVSLIKNIPIGLDMLMYLGMNFVLFGIIISFQYPIFFKSGYTKAKTFWFLPILIIGILGMLVGYFIKDFRPILNFVLENQRMLIIGICILLVLFLTISIKLSINFYKKRDF</sequence>
<feature type="transmembrane region" description="Helical" evidence="1">
    <location>
        <begin position="83"/>
        <end position="107"/>
    </location>
</feature>
<keyword evidence="1" id="KW-0472">Membrane</keyword>
<dbReference type="InterPro" id="IPR025699">
    <property type="entry name" value="ABC2_memb-like"/>
</dbReference>
<organism evidence="2 3">
    <name type="scientific">Anaerococcus murdochii</name>
    <dbReference type="NCBI Taxonomy" id="411577"/>
    <lineage>
        <taxon>Bacteria</taxon>
        <taxon>Bacillati</taxon>
        <taxon>Bacillota</taxon>
        <taxon>Tissierellia</taxon>
        <taxon>Tissierellales</taxon>
        <taxon>Peptoniphilaceae</taxon>
        <taxon>Anaerococcus</taxon>
    </lineage>
</organism>
<proteinExistence type="predicted"/>
<feature type="transmembrane region" description="Helical" evidence="1">
    <location>
        <begin position="187"/>
        <end position="208"/>
    </location>
</feature>
<feature type="transmembrane region" description="Helical" evidence="1">
    <location>
        <begin position="152"/>
        <end position="171"/>
    </location>
</feature>
<protein>
    <submittedName>
        <fullName evidence="2">ABC-2 transporter permease</fullName>
    </submittedName>
</protein>
<evidence type="ECO:0000256" key="1">
    <source>
        <dbReference type="SAM" id="Phobius"/>
    </source>
</evidence>
<dbReference type="Pfam" id="PF13346">
    <property type="entry name" value="ABC2_membrane_5"/>
    <property type="match status" value="1"/>
</dbReference>
<feature type="transmembrane region" description="Helical" evidence="1">
    <location>
        <begin position="42"/>
        <end position="62"/>
    </location>
</feature>
<feature type="transmembrane region" description="Helical" evidence="1">
    <location>
        <begin position="119"/>
        <end position="140"/>
    </location>
</feature>
<keyword evidence="3" id="KW-1185">Reference proteome</keyword>
<gene>
    <name evidence="2" type="ORF">K8P03_06535</name>
</gene>
<evidence type="ECO:0000313" key="2">
    <source>
        <dbReference type="EMBL" id="MBZ2386935.1"/>
    </source>
</evidence>
<reference evidence="2 3" key="1">
    <citation type="submission" date="2021-08" db="EMBL/GenBank/DDBJ databases">
        <title>FDA dAtabase for Regulatory Grade micrObial Sequences (FDA-ARGOS): Supporting development and validation of Infectious Disease Dx tests.</title>
        <authorList>
            <person name="Sproer C."/>
            <person name="Gronow S."/>
            <person name="Severitt S."/>
            <person name="Schroder I."/>
            <person name="Tallon L."/>
            <person name="Sadzewicz L."/>
            <person name="Zhao X."/>
            <person name="Boylan J."/>
            <person name="Ott S."/>
            <person name="Bowen H."/>
            <person name="Vavikolanu K."/>
            <person name="Hazen T."/>
            <person name="Aluvathingal J."/>
            <person name="Nadendla S."/>
            <person name="Lowell S."/>
            <person name="Myers T."/>
            <person name="Yan Y."/>
            <person name="Sichtig H."/>
        </authorList>
    </citation>
    <scope>NUCLEOTIDE SEQUENCE [LARGE SCALE GENOMIC DNA]</scope>
    <source>
        <strain evidence="2 3">FDAARGOS_1460</strain>
    </source>
</reference>
<keyword evidence="1" id="KW-1133">Transmembrane helix</keyword>
<evidence type="ECO:0000313" key="3">
    <source>
        <dbReference type="Proteomes" id="UP000734271"/>
    </source>
</evidence>
<dbReference type="Proteomes" id="UP000734271">
    <property type="component" value="Unassembled WGS sequence"/>
</dbReference>